<keyword evidence="3" id="KW-1185">Reference proteome</keyword>
<reference evidence="2 3" key="1">
    <citation type="submission" date="2018-09" db="EMBL/GenBank/DDBJ databases">
        <title>The draft genome of Acinetobacter sp. strains.</title>
        <authorList>
            <person name="Qin J."/>
            <person name="Feng Y."/>
            <person name="Zong Z."/>
        </authorList>
    </citation>
    <scope>NUCLEOTIDE SEQUENCE [LARGE SCALE GENOMIC DNA]</scope>
    <source>
        <strain evidence="2 3">WCHAc060005</strain>
    </source>
</reference>
<evidence type="ECO:0000313" key="3">
    <source>
        <dbReference type="Proteomes" id="UP000280271"/>
    </source>
</evidence>
<feature type="compositionally biased region" description="Polar residues" evidence="1">
    <location>
        <begin position="10"/>
        <end position="19"/>
    </location>
</feature>
<feature type="region of interest" description="Disordered" evidence="1">
    <location>
        <begin position="1"/>
        <end position="21"/>
    </location>
</feature>
<evidence type="ECO:0000313" key="2">
    <source>
        <dbReference type="EMBL" id="RLL18975.1"/>
    </source>
</evidence>
<accession>A0ABX9TTI5</accession>
<protein>
    <submittedName>
        <fullName evidence="2">Uncharacterized protein</fullName>
    </submittedName>
</protein>
<sequence length="263" mass="29237">MRDIKETENTQKASTTTHDFSPKASDWGFLNPMFLGKIRLCDKEGRAIEDSPVVTSLALDADLSIESQYNSPFENSNPESRLPVLMGMLQAGDWVNTVDKFFGGLVNAMGKEATGLSDDVKDKMNQLEGRTNFTKINSTQIYVSSSSARLNAILFFEAWRDGLHEVEHQVAMLQQWSLPAKLANGFIDNMLDNPSIESIFPSEVPPFVSFSYGKKRYSPLLLESVAAPLITPMDSDGNRLVVEANVTLVSRQAFDKANIKDLY</sequence>
<dbReference type="RefSeq" id="WP_121523473.1">
    <property type="nucleotide sequence ID" value="NZ_RCHC01000019.1"/>
</dbReference>
<proteinExistence type="predicted"/>
<gene>
    <name evidence="2" type="ORF">D9K81_14545</name>
</gene>
<dbReference type="Proteomes" id="UP000280271">
    <property type="component" value="Unassembled WGS sequence"/>
</dbReference>
<comment type="caution">
    <text evidence="2">The sequence shown here is derived from an EMBL/GenBank/DDBJ whole genome shotgun (WGS) entry which is preliminary data.</text>
</comment>
<name>A0ABX9TTI5_9GAMM</name>
<organism evidence="2 3">
    <name type="scientific">Acinetobacter chengduensis</name>
    <dbReference type="NCBI Taxonomy" id="2420890"/>
    <lineage>
        <taxon>Bacteria</taxon>
        <taxon>Pseudomonadati</taxon>
        <taxon>Pseudomonadota</taxon>
        <taxon>Gammaproteobacteria</taxon>
        <taxon>Moraxellales</taxon>
        <taxon>Moraxellaceae</taxon>
        <taxon>Acinetobacter</taxon>
    </lineage>
</organism>
<dbReference type="EMBL" id="RCHC01000019">
    <property type="protein sequence ID" value="RLL18975.1"/>
    <property type="molecule type" value="Genomic_DNA"/>
</dbReference>
<evidence type="ECO:0000256" key="1">
    <source>
        <dbReference type="SAM" id="MobiDB-lite"/>
    </source>
</evidence>